<name>A0AAF0DZB4_9BASI</name>
<evidence type="ECO:0000256" key="1">
    <source>
        <dbReference type="SAM" id="MobiDB-lite"/>
    </source>
</evidence>
<reference evidence="3" key="1">
    <citation type="submission" date="2023-03" db="EMBL/GenBank/DDBJ databases">
        <title>Mating type loci evolution in Malassezia.</title>
        <authorList>
            <person name="Coelho M.A."/>
        </authorList>
    </citation>
    <scope>NUCLEOTIDE SEQUENCE</scope>
    <source>
        <strain evidence="3">CBS 7876</strain>
    </source>
</reference>
<feature type="compositionally biased region" description="Low complexity" evidence="1">
    <location>
        <begin position="553"/>
        <end position="569"/>
    </location>
</feature>
<organism evidence="3 4">
    <name type="scientific">Malassezia obtusa</name>
    <dbReference type="NCBI Taxonomy" id="76774"/>
    <lineage>
        <taxon>Eukaryota</taxon>
        <taxon>Fungi</taxon>
        <taxon>Dikarya</taxon>
        <taxon>Basidiomycota</taxon>
        <taxon>Ustilaginomycotina</taxon>
        <taxon>Malasseziomycetes</taxon>
        <taxon>Malasseziales</taxon>
        <taxon>Malasseziaceae</taxon>
        <taxon>Malassezia</taxon>
    </lineage>
</organism>
<feature type="compositionally biased region" description="Low complexity" evidence="1">
    <location>
        <begin position="483"/>
        <end position="502"/>
    </location>
</feature>
<accession>A0AAF0DZB4</accession>
<keyword evidence="4" id="KW-1185">Reference proteome</keyword>
<dbReference type="GO" id="GO:0008270">
    <property type="term" value="F:zinc ion binding"/>
    <property type="evidence" value="ECO:0007669"/>
    <property type="project" value="InterPro"/>
</dbReference>
<feature type="compositionally biased region" description="Polar residues" evidence="1">
    <location>
        <begin position="642"/>
        <end position="652"/>
    </location>
</feature>
<feature type="region of interest" description="Disordered" evidence="1">
    <location>
        <begin position="319"/>
        <end position="391"/>
    </location>
</feature>
<sequence length="778" mass="81257">MVKVLYSLDSSPQHTMIARGARRTMVRVAQGPAPLGALGRVALKTCLGAICVASPELVLDRANDYIVYAVDPEESHRAMQRSPTHRVGDAAASPSRRGAAQVLVGKGFLSGALEEPGEGTSAVTGRVRAEARHSFSAFSSDEDEDGGTTEVLEVVLRMKEAPQQSREQYQHLLQGIGESSRSASAPRTSPVRPAEQRQLMSMLHRIADALPDAHARAAPAPTPAPTPPAAPTRADRICYNCGTTTSKTWRMLQLPAGEPVPHPASERPPADAVPLTWTPKYAAHTQCTADGETRWQACNACGLYFAKYGTSRSERMCAARREPRAAKKIKAEDTPSGTPAPAAPRSSRGRALQDLSANASPVRRAASSPGHADRMPPPRAAVGAARTRAATPEQYGMPAYMIHSSPGTAMDRLLHETDQDFREMHPSGDFPTPGKLLAVRATLPTSPSPVRRSPRKRPHGTLAQVNPYATLDVAAHSDPGLFAAAPAHAPPAHAQSSPARRPTSSPGLWTRARRRPTLDAASLALPLDDAAEGPPSPSADRAERASRSERRAAAWTPPAAGVGGAQAPVRPTPPRAEAPVPVPAGDVFGEDAWLRSSPLTPEARPAAADAAKDADAAAADATPAPAHAPARARRPLPATVEDASSSQPSTPRHSPESAVEYIEDPYGLLGASGLAAYDEEGNVTLGEGLSLEALNGIELHGAESFGEHLRDFTAQGGLGLAAHLGQAQTPHVESFGGAPAPDGGLAAMLDDPGVLALLANCHGDTPQPEASAAPVAST</sequence>
<feature type="compositionally biased region" description="Low complexity" evidence="1">
    <location>
        <begin position="518"/>
        <end position="528"/>
    </location>
</feature>
<feature type="compositionally biased region" description="Basic and acidic residues" evidence="1">
    <location>
        <begin position="319"/>
        <end position="333"/>
    </location>
</feature>
<gene>
    <name evidence="3" type="ORF">MOBT1_000999</name>
</gene>
<proteinExistence type="predicted"/>
<dbReference type="EMBL" id="CP119934">
    <property type="protein sequence ID" value="WFD02317.1"/>
    <property type="molecule type" value="Genomic_DNA"/>
</dbReference>
<dbReference type="AlphaFoldDB" id="A0AAF0DZB4"/>
<dbReference type="PANTHER" id="PTHR39147:SF1">
    <property type="entry name" value="PROTEIN SPT21"/>
    <property type="match status" value="1"/>
</dbReference>
<dbReference type="GO" id="GO:0043565">
    <property type="term" value="F:sequence-specific DNA binding"/>
    <property type="evidence" value="ECO:0007669"/>
    <property type="project" value="InterPro"/>
</dbReference>
<dbReference type="InterPro" id="IPR013088">
    <property type="entry name" value="Znf_NHR/GATA"/>
</dbReference>
<feature type="region of interest" description="Disordered" evidence="1">
    <location>
        <begin position="482"/>
        <end position="579"/>
    </location>
</feature>
<evidence type="ECO:0000259" key="2">
    <source>
        <dbReference type="Pfam" id="PF25823"/>
    </source>
</evidence>
<dbReference type="InterPro" id="IPR000679">
    <property type="entry name" value="Znf_GATA"/>
</dbReference>
<protein>
    <recommendedName>
        <fullName evidence="2">Ams2/SPT21 N-terminal domain-containing protein</fullName>
    </recommendedName>
</protein>
<dbReference type="InterPro" id="IPR042403">
    <property type="entry name" value="Spt21/Ams2"/>
</dbReference>
<dbReference type="Gene3D" id="3.30.50.10">
    <property type="entry name" value="Erythroid Transcription Factor GATA-1, subunit A"/>
    <property type="match status" value="1"/>
</dbReference>
<dbReference type="Pfam" id="PF25823">
    <property type="entry name" value="Ams2-SPT21_N"/>
    <property type="match status" value="1"/>
</dbReference>
<dbReference type="PANTHER" id="PTHR39147">
    <property type="entry name" value="PROTEIN SPT21"/>
    <property type="match status" value="1"/>
</dbReference>
<dbReference type="SUPFAM" id="SSF57716">
    <property type="entry name" value="Glucocorticoid receptor-like (DNA-binding domain)"/>
    <property type="match status" value="1"/>
</dbReference>
<feature type="compositionally biased region" description="Basic and acidic residues" evidence="1">
    <location>
        <begin position="540"/>
        <end position="552"/>
    </location>
</feature>
<evidence type="ECO:0000313" key="4">
    <source>
        <dbReference type="Proteomes" id="UP001214603"/>
    </source>
</evidence>
<dbReference type="InterPro" id="IPR057725">
    <property type="entry name" value="Ams2-SPT21_N"/>
</dbReference>
<dbReference type="GO" id="GO:0000183">
    <property type="term" value="P:rDNA heterochromatin formation"/>
    <property type="evidence" value="ECO:0007669"/>
    <property type="project" value="TreeGrafter"/>
</dbReference>
<dbReference type="Proteomes" id="UP001214603">
    <property type="component" value="Chromosome 1"/>
</dbReference>
<feature type="compositionally biased region" description="Low complexity" evidence="1">
    <location>
        <begin position="334"/>
        <end position="350"/>
    </location>
</feature>
<dbReference type="GO" id="GO:0006357">
    <property type="term" value="P:regulation of transcription by RNA polymerase II"/>
    <property type="evidence" value="ECO:0007669"/>
    <property type="project" value="TreeGrafter"/>
</dbReference>
<feature type="region of interest" description="Disordered" evidence="1">
    <location>
        <begin position="601"/>
        <end position="657"/>
    </location>
</feature>
<evidence type="ECO:0000313" key="3">
    <source>
        <dbReference type="EMBL" id="WFD02317.1"/>
    </source>
</evidence>
<dbReference type="CDD" id="cd00202">
    <property type="entry name" value="ZnF_GATA"/>
    <property type="match status" value="1"/>
</dbReference>
<feature type="compositionally biased region" description="Low complexity" evidence="1">
    <location>
        <begin position="380"/>
        <end position="391"/>
    </location>
</feature>
<feature type="compositionally biased region" description="Low complexity" evidence="1">
    <location>
        <begin position="616"/>
        <end position="629"/>
    </location>
</feature>
<feature type="domain" description="Ams2/SPT21 N-terminal" evidence="2">
    <location>
        <begin position="2"/>
        <end position="76"/>
    </location>
</feature>
<feature type="compositionally biased region" description="Pro residues" evidence="1">
    <location>
        <begin position="570"/>
        <end position="579"/>
    </location>
</feature>
<dbReference type="GO" id="GO:0030466">
    <property type="term" value="P:silent mating-type cassette heterochromatin formation"/>
    <property type="evidence" value="ECO:0007669"/>
    <property type="project" value="TreeGrafter"/>
</dbReference>